<evidence type="ECO:0000259" key="7">
    <source>
        <dbReference type="Pfam" id="PF12698"/>
    </source>
</evidence>
<keyword evidence="2" id="KW-1003">Cell membrane</keyword>
<dbReference type="PANTHER" id="PTHR30294">
    <property type="entry name" value="MEMBRANE COMPONENT OF ABC TRANSPORTER YHHJ-RELATED"/>
    <property type="match status" value="1"/>
</dbReference>
<evidence type="ECO:0000313" key="8">
    <source>
        <dbReference type="EMBL" id="ADZ84883.1"/>
    </source>
</evidence>
<dbReference type="RefSeq" id="WP_013658161.1">
    <property type="nucleotide sequence ID" value="NC_015275.1"/>
</dbReference>
<dbReference type="STRING" id="642492.Clole_3189"/>
<dbReference type="Proteomes" id="UP000008467">
    <property type="component" value="Chromosome"/>
</dbReference>
<comment type="subcellular location">
    <subcellularLocation>
        <location evidence="1">Cell membrane</location>
        <topology evidence="1">Multi-pass membrane protein</topology>
    </subcellularLocation>
</comment>
<keyword evidence="4 6" id="KW-1133">Transmembrane helix</keyword>
<dbReference type="PANTHER" id="PTHR30294:SF29">
    <property type="entry name" value="MULTIDRUG ABC TRANSPORTER PERMEASE YBHS-RELATED"/>
    <property type="match status" value="1"/>
</dbReference>
<sequence>MKNIVTFFDMSLKRNWFSIIFAVALGVLLCVMQESFGGNFNTAFREMKVAVIDQDKSALSKQLISYLKEEIGMQIDTGKSYEAYSNELLNRELSAIIEINKNLQNELVAQRTIEPIQVTTINNYANEAFIKAYVDVYVESVEVLGAASGGDSKQFEVLLEEMQDGDHGLELISASETMIERYTAGVGFKLTQGFYLNFIFYIGLFIGLMIVTDHVEGTFKRIQSTPMRPIEYILGTALYALIVGSISSVIYIGYLGFKQSDVGLPFWMVAYLLLVFVLIVIGISMICAFIVKTKLGVVFSIYGAGCMAAILGGAYFETNMAPEFMRSLAKIVPHYWYMECIRGMQERGSYNPMGALIILGLYALFFMLLGAVLFNKQLTTNE</sequence>
<evidence type="ECO:0000313" key="9">
    <source>
        <dbReference type="Proteomes" id="UP000008467"/>
    </source>
</evidence>
<dbReference type="InterPro" id="IPR013525">
    <property type="entry name" value="ABC2_TM"/>
</dbReference>
<dbReference type="AlphaFoldDB" id="F2JPU8"/>
<accession>F2JPU8</accession>
<evidence type="ECO:0000256" key="1">
    <source>
        <dbReference type="ARBA" id="ARBA00004651"/>
    </source>
</evidence>
<reference evidence="8 9" key="1">
    <citation type="journal article" date="2011" name="J. Bacteriol.">
        <title>Complete genome sequence of the cellulose-degrading bacterium Cellulosilyticum lentocellum.</title>
        <authorList>
            <consortium name="US DOE Joint Genome Institute"/>
            <person name="Miller D.A."/>
            <person name="Suen G."/>
            <person name="Bruce D."/>
            <person name="Copeland A."/>
            <person name="Cheng J.F."/>
            <person name="Detter C."/>
            <person name="Goodwin L.A."/>
            <person name="Han C.S."/>
            <person name="Hauser L.J."/>
            <person name="Land M.L."/>
            <person name="Lapidus A."/>
            <person name="Lucas S."/>
            <person name="Meincke L."/>
            <person name="Pitluck S."/>
            <person name="Tapia R."/>
            <person name="Teshima H."/>
            <person name="Woyke T."/>
            <person name="Fox B.G."/>
            <person name="Angert E.R."/>
            <person name="Currie C.R."/>
        </authorList>
    </citation>
    <scope>NUCLEOTIDE SEQUENCE [LARGE SCALE GENOMIC DNA]</scope>
    <source>
        <strain evidence="9">ATCC 49066 / DSM 5427 / NCIMB 11756 / RHM5</strain>
    </source>
</reference>
<dbReference type="GO" id="GO:0005886">
    <property type="term" value="C:plasma membrane"/>
    <property type="evidence" value="ECO:0007669"/>
    <property type="project" value="UniProtKB-SubCell"/>
</dbReference>
<evidence type="ECO:0000256" key="6">
    <source>
        <dbReference type="SAM" id="Phobius"/>
    </source>
</evidence>
<evidence type="ECO:0000256" key="4">
    <source>
        <dbReference type="ARBA" id="ARBA00022989"/>
    </source>
</evidence>
<evidence type="ECO:0000256" key="3">
    <source>
        <dbReference type="ARBA" id="ARBA00022692"/>
    </source>
</evidence>
<feature type="transmembrane region" description="Helical" evidence="6">
    <location>
        <begin position="232"/>
        <end position="254"/>
    </location>
</feature>
<dbReference type="HOGENOM" id="CLU_722987_0_0_9"/>
<dbReference type="Pfam" id="PF12698">
    <property type="entry name" value="ABC2_membrane_3"/>
    <property type="match status" value="1"/>
</dbReference>
<protein>
    <submittedName>
        <fullName evidence="8">ABC-2 type transporter</fullName>
    </submittedName>
</protein>
<keyword evidence="5 6" id="KW-0472">Membrane</keyword>
<dbReference type="EMBL" id="CP002582">
    <property type="protein sequence ID" value="ADZ84883.1"/>
    <property type="molecule type" value="Genomic_DNA"/>
</dbReference>
<feature type="transmembrane region" description="Helical" evidence="6">
    <location>
        <begin position="353"/>
        <end position="374"/>
    </location>
</feature>
<feature type="transmembrane region" description="Helical" evidence="6">
    <location>
        <begin position="266"/>
        <end position="290"/>
    </location>
</feature>
<dbReference type="eggNOG" id="COG0842">
    <property type="taxonomic scope" value="Bacteria"/>
</dbReference>
<organism evidence="8 9">
    <name type="scientific">Cellulosilyticum lentocellum (strain ATCC 49066 / DSM 5427 / NCIMB 11756 / RHM5)</name>
    <name type="common">Clostridium lentocellum</name>
    <dbReference type="NCBI Taxonomy" id="642492"/>
    <lineage>
        <taxon>Bacteria</taxon>
        <taxon>Bacillati</taxon>
        <taxon>Bacillota</taxon>
        <taxon>Clostridia</taxon>
        <taxon>Lachnospirales</taxon>
        <taxon>Cellulosilyticaceae</taxon>
        <taxon>Cellulosilyticum</taxon>
    </lineage>
</organism>
<proteinExistence type="predicted"/>
<dbReference type="InterPro" id="IPR051449">
    <property type="entry name" value="ABC-2_transporter_component"/>
</dbReference>
<gene>
    <name evidence="8" type="ordered locus">Clole_3189</name>
</gene>
<dbReference type="GO" id="GO:0140359">
    <property type="term" value="F:ABC-type transporter activity"/>
    <property type="evidence" value="ECO:0007669"/>
    <property type="project" value="InterPro"/>
</dbReference>
<feature type="domain" description="ABC-2 type transporter transmembrane" evidence="7">
    <location>
        <begin position="16"/>
        <end position="371"/>
    </location>
</feature>
<name>F2JPU8_CELLD</name>
<evidence type="ECO:0000256" key="5">
    <source>
        <dbReference type="ARBA" id="ARBA00023136"/>
    </source>
</evidence>
<dbReference type="Gene3D" id="3.40.1710.10">
    <property type="entry name" value="abc type-2 transporter like domain"/>
    <property type="match status" value="1"/>
</dbReference>
<feature type="transmembrane region" description="Helical" evidence="6">
    <location>
        <begin position="194"/>
        <end position="211"/>
    </location>
</feature>
<dbReference type="KEGG" id="cle:Clole_3189"/>
<keyword evidence="9" id="KW-1185">Reference proteome</keyword>
<feature type="transmembrane region" description="Helical" evidence="6">
    <location>
        <begin position="297"/>
        <end position="316"/>
    </location>
</feature>
<evidence type="ECO:0000256" key="2">
    <source>
        <dbReference type="ARBA" id="ARBA00022475"/>
    </source>
</evidence>
<keyword evidence="3 6" id="KW-0812">Transmembrane</keyword>